<dbReference type="Proteomes" id="UP001501729">
    <property type="component" value="Unassembled WGS sequence"/>
</dbReference>
<organism evidence="3 4">
    <name type="scientific">Haladaptatus pallidirubidus</name>
    <dbReference type="NCBI Taxonomy" id="1008152"/>
    <lineage>
        <taxon>Archaea</taxon>
        <taxon>Methanobacteriati</taxon>
        <taxon>Methanobacteriota</taxon>
        <taxon>Stenosarchaea group</taxon>
        <taxon>Halobacteria</taxon>
        <taxon>Halobacteriales</taxon>
        <taxon>Haladaptataceae</taxon>
        <taxon>Haladaptatus</taxon>
    </lineage>
</organism>
<gene>
    <name evidence="3" type="ORF">GCM10025751_28000</name>
</gene>
<dbReference type="Pfam" id="PF18545">
    <property type="entry name" value="HalOD1"/>
    <property type="match status" value="1"/>
</dbReference>
<dbReference type="InterPro" id="IPR040624">
    <property type="entry name" value="HalOD1"/>
</dbReference>
<comment type="caution">
    <text evidence="3">The sequence shown here is derived from an EMBL/GenBank/DDBJ whole genome shotgun (WGS) entry which is preliminary data.</text>
</comment>
<feature type="domain" description="Halobacterial output" evidence="2">
    <location>
        <begin position="42"/>
        <end position="115"/>
    </location>
</feature>
<keyword evidence="4" id="KW-1185">Reference proteome</keyword>
<evidence type="ECO:0000259" key="2">
    <source>
        <dbReference type="Pfam" id="PF18545"/>
    </source>
</evidence>
<protein>
    <recommendedName>
        <fullName evidence="2">Halobacterial output domain-containing protein</fullName>
    </recommendedName>
</protein>
<feature type="compositionally biased region" description="Basic and acidic residues" evidence="1">
    <location>
        <begin position="10"/>
        <end position="23"/>
    </location>
</feature>
<sequence>MTEDVSSENRPVDFEQTLREDRVGYDPETETYYAQYDTENVENLTTTIIRSVSAVTGDPPREFGPLYDVIDPDALEDLFDKPRRNAPDHDGVYVTFKFASCELAISWDGEIRITPPQNV</sequence>
<dbReference type="RefSeq" id="WP_227777421.1">
    <property type="nucleotide sequence ID" value="NZ_BAABKX010000011.1"/>
</dbReference>
<feature type="region of interest" description="Disordered" evidence="1">
    <location>
        <begin position="1"/>
        <end position="23"/>
    </location>
</feature>
<evidence type="ECO:0000313" key="3">
    <source>
        <dbReference type="EMBL" id="GAA5052125.1"/>
    </source>
</evidence>
<evidence type="ECO:0000313" key="4">
    <source>
        <dbReference type="Proteomes" id="UP001501729"/>
    </source>
</evidence>
<accession>A0AAV3UIN5</accession>
<dbReference type="AlphaFoldDB" id="A0AAV3UIN5"/>
<dbReference type="GeneID" id="68615543"/>
<reference evidence="3 4" key="1">
    <citation type="journal article" date="2019" name="Int. J. Syst. Evol. Microbiol.">
        <title>The Global Catalogue of Microorganisms (GCM) 10K type strain sequencing project: providing services to taxonomists for standard genome sequencing and annotation.</title>
        <authorList>
            <consortium name="The Broad Institute Genomics Platform"/>
            <consortium name="The Broad Institute Genome Sequencing Center for Infectious Disease"/>
            <person name="Wu L."/>
            <person name="Ma J."/>
        </authorList>
    </citation>
    <scope>NUCLEOTIDE SEQUENCE [LARGE SCALE GENOMIC DNA]</scope>
    <source>
        <strain evidence="3 4">JCM 17504</strain>
    </source>
</reference>
<dbReference type="EMBL" id="BAABKX010000011">
    <property type="protein sequence ID" value="GAA5052125.1"/>
    <property type="molecule type" value="Genomic_DNA"/>
</dbReference>
<proteinExistence type="predicted"/>
<evidence type="ECO:0000256" key="1">
    <source>
        <dbReference type="SAM" id="MobiDB-lite"/>
    </source>
</evidence>
<name>A0AAV3UIN5_9EURY</name>